<dbReference type="PIRSF" id="PIRSF028451">
    <property type="entry name" value="UCP028451"/>
    <property type="match status" value="1"/>
</dbReference>
<proteinExistence type="predicted"/>
<dbReference type="InterPro" id="IPR012808">
    <property type="entry name" value="CHP02453"/>
</dbReference>
<reference evidence="1" key="1">
    <citation type="submission" date="2020-01" db="EMBL/GenBank/DDBJ databases">
        <authorList>
            <person name="Meier V. D."/>
            <person name="Meier V D."/>
        </authorList>
    </citation>
    <scope>NUCLEOTIDE SEQUENCE</scope>
    <source>
        <strain evidence="1">HLG_WM_MAG_04</strain>
    </source>
</reference>
<gene>
    <name evidence="1" type="ORF">HELGO_WM11166</name>
</gene>
<dbReference type="PANTHER" id="PTHR36452">
    <property type="entry name" value="CHROMOSOME 12, WHOLE GENOME SHOTGUN SEQUENCE"/>
    <property type="match status" value="1"/>
</dbReference>
<evidence type="ECO:0000313" key="1">
    <source>
        <dbReference type="EMBL" id="CAA6804222.1"/>
    </source>
</evidence>
<name>A0A6S6SLL7_9BACT</name>
<dbReference type="NCBIfam" id="TIGR02453">
    <property type="entry name" value="TIGR02453 family protein"/>
    <property type="match status" value="1"/>
</dbReference>
<dbReference type="PANTHER" id="PTHR36452:SF1">
    <property type="entry name" value="DUF2461 DOMAIN-CONTAINING PROTEIN"/>
    <property type="match status" value="1"/>
</dbReference>
<organism evidence="1">
    <name type="scientific">uncultured Sulfurovum sp</name>
    <dbReference type="NCBI Taxonomy" id="269237"/>
    <lineage>
        <taxon>Bacteria</taxon>
        <taxon>Pseudomonadati</taxon>
        <taxon>Campylobacterota</taxon>
        <taxon>Epsilonproteobacteria</taxon>
        <taxon>Campylobacterales</taxon>
        <taxon>Sulfurovaceae</taxon>
        <taxon>Sulfurovum</taxon>
        <taxon>environmental samples</taxon>
    </lineage>
</organism>
<dbReference type="AlphaFoldDB" id="A0A6S6SLL7"/>
<dbReference type="EMBL" id="CACVAX010000011">
    <property type="protein sequence ID" value="CAA6804222.1"/>
    <property type="molecule type" value="Genomic_DNA"/>
</dbReference>
<dbReference type="Pfam" id="PF09365">
    <property type="entry name" value="DUF2461"/>
    <property type="match status" value="1"/>
</dbReference>
<protein>
    <recommendedName>
        <fullName evidence="2">DUF2461 domain-containing protein</fullName>
    </recommendedName>
</protein>
<evidence type="ECO:0008006" key="2">
    <source>
        <dbReference type="Google" id="ProtNLM"/>
    </source>
</evidence>
<accession>A0A6S6SLL7</accession>
<sequence length="215" mass="25647">MDEIVLNNSKEWLDANRDRYDQYIVAPNKAYVAEMGEHLQILVPTINAIPKINKSLYKIYRDARYHLDDPIKTRIGIIFWQGNTHRMQSSSFYMHYDSKEVFVATGIRNFKPPLLAIYREYIQDKDRRAELHKIVEALKAKGYQFPEPAYKRYPRGFDKDDTHVYLSLFRSMYAFTTYVPDEAFHSEKIIYKNFKIYEDMLPLQEWVYGLTLYGV</sequence>
<dbReference type="InterPro" id="IPR015996">
    <property type="entry name" value="UCP028451"/>
</dbReference>